<comment type="caution">
    <text evidence="2">The sequence shown here is derived from an EMBL/GenBank/DDBJ whole genome shotgun (WGS) entry which is preliminary data.</text>
</comment>
<protein>
    <recommendedName>
        <fullName evidence="4">Cyanovirin-N domain-containing protein</fullName>
    </recommendedName>
</protein>
<feature type="signal peptide" evidence="1">
    <location>
        <begin position="1"/>
        <end position="23"/>
    </location>
</feature>
<feature type="chain" id="PRO_5043497138" description="Cyanovirin-N domain-containing protein" evidence="1">
    <location>
        <begin position="24"/>
        <end position="175"/>
    </location>
</feature>
<keyword evidence="3" id="KW-1185">Reference proteome</keyword>
<reference evidence="2 3" key="1">
    <citation type="submission" date="2019-10" db="EMBL/GenBank/DDBJ databases">
        <authorList>
            <person name="Palmer J.M."/>
        </authorList>
    </citation>
    <scope>NUCLEOTIDE SEQUENCE [LARGE SCALE GENOMIC DNA]</scope>
    <source>
        <strain evidence="2 3">TWF694</strain>
    </source>
</reference>
<organism evidence="2 3">
    <name type="scientific">Orbilia ellipsospora</name>
    <dbReference type="NCBI Taxonomy" id="2528407"/>
    <lineage>
        <taxon>Eukaryota</taxon>
        <taxon>Fungi</taxon>
        <taxon>Dikarya</taxon>
        <taxon>Ascomycota</taxon>
        <taxon>Pezizomycotina</taxon>
        <taxon>Orbiliomycetes</taxon>
        <taxon>Orbiliales</taxon>
        <taxon>Orbiliaceae</taxon>
        <taxon>Orbilia</taxon>
    </lineage>
</organism>
<dbReference type="Proteomes" id="UP001365542">
    <property type="component" value="Unassembled WGS sequence"/>
</dbReference>
<evidence type="ECO:0008006" key="4">
    <source>
        <dbReference type="Google" id="ProtNLM"/>
    </source>
</evidence>
<dbReference type="AlphaFoldDB" id="A0AAV9WUJ5"/>
<accession>A0AAV9WUJ5</accession>
<sequence length="175" mass="18942">MVRLTTFSISIAIVLSFLGDTTAAPAPAPEVDYVSLIKTGAGLPTVRELGLTNADLTKPLPRHSKPALNNRDSLEKRYTPKCWDGPRCNRTDILVCYNYFSSLEFHPCIAGRNAPACSMGGCGWWFNTDDGLPIAVDCHDVALSGAWVLNNCQGNLTSGSNAAQSDDRFIINIHT</sequence>
<evidence type="ECO:0000313" key="3">
    <source>
        <dbReference type="Proteomes" id="UP001365542"/>
    </source>
</evidence>
<gene>
    <name evidence="2" type="ORF">TWF694_005089</name>
</gene>
<evidence type="ECO:0000313" key="2">
    <source>
        <dbReference type="EMBL" id="KAK6526506.1"/>
    </source>
</evidence>
<evidence type="ECO:0000256" key="1">
    <source>
        <dbReference type="SAM" id="SignalP"/>
    </source>
</evidence>
<dbReference type="EMBL" id="JAVHJO010000016">
    <property type="protein sequence ID" value="KAK6526506.1"/>
    <property type="molecule type" value="Genomic_DNA"/>
</dbReference>
<keyword evidence="1" id="KW-0732">Signal</keyword>
<name>A0AAV9WUJ5_9PEZI</name>
<proteinExistence type="predicted"/>